<organism evidence="1 2">
    <name type="scientific">Seohaeicola nanhaiensis</name>
    <dbReference type="NCBI Taxonomy" id="1387282"/>
    <lineage>
        <taxon>Bacteria</taxon>
        <taxon>Pseudomonadati</taxon>
        <taxon>Pseudomonadota</taxon>
        <taxon>Alphaproteobacteria</taxon>
        <taxon>Rhodobacterales</taxon>
        <taxon>Roseobacteraceae</taxon>
        <taxon>Seohaeicola</taxon>
    </lineage>
</organism>
<dbReference type="EMBL" id="JBHSGI010000018">
    <property type="protein sequence ID" value="MFC4669688.1"/>
    <property type="molecule type" value="Genomic_DNA"/>
</dbReference>
<dbReference type="RefSeq" id="WP_380718125.1">
    <property type="nucleotide sequence ID" value="NZ_JBHSGI010000018.1"/>
</dbReference>
<dbReference type="NCBIfam" id="NF047331">
    <property type="entry name" value="phage_HTJ"/>
    <property type="match status" value="1"/>
</dbReference>
<evidence type="ECO:0000313" key="2">
    <source>
        <dbReference type="Proteomes" id="UP001595973"/>
    </source>
</evidence>
<gene>
    <name evidence="1" type="ORF">ACFO5X_14080</name>
</gene>
<proteinExistence type="predicted"/>
<evidence type="ECO:0000313" key="1">
    <source>
        <dbReference type="EMBL" id="MFC4669688.1"/>
    </source>
</evidence>
<comment type="caution">
    <text evidence="1">The sequence shown here is derived from an EMBL/GenBank/DDBJ whole genome shotgun (WGS) entry which is preliminary data.</text>
</comment>
<dbReference type="Proteomes" id="UP001595973">
    <property type="component" value="Unassembled WGS sequence"/>
</dbReference>
<sequence>MAWTQTELDALKSAYAAGTTVVQFDGKRIEYDSESGLLKRIRTIEAEISSQSGKAKARVGYTTFSRT</sequence>
<protein>
    <submittedName>
        <fullName evidence="1">Phage head-tail joining protein</fullName>
    </submittedName>
</protein>
<name>A0ABV9KIA2_9RHOB</name>
<accession>A0ABV9KIA2</accession>
<reference evidence="2" key="1">
    <citation type="journal article" date="2019" name="Int. J. Syst. Evol. Microbiol.">
        <title>The Global Catalogue of Microorganisms (GCM) 10K type strain sequencing project: providing services to taxonomists for standard genome sequencing and annotation.</title>
        <authorList>
            <consortium name="The Broad Institute Genomics Platform"/>
            <consortium name="The Broad Institute Genome Sequencing Center for Infectious Disease"/>
            <person name="Wu L."/>
            <person name="Ma J."/>
        </authorList>
    </citation>
    <scope>NUCLEOTIDE SEQUENCE [LARGE SCALE GENOMIC DNA]</scope>
    <source>
        <strain evidence="2">CGMCC 4.7283</strain>
    </source>
</reference>
<keyword evidence="2" id="KW-1185">Reference proteome</keyword>